<keyword evidence="1" id="KW-1133">Transmembrane helix</keyword>
<keyword evidence="1" id="KW-0472">Membrane</keyword>
<gene>
    <name evidence="2" type="ORF">I6H88_19250</name>
</gene>
<feature type="transmembrane region" description="Helical" evidence="1">
    <location>
        <begin position="12"/>
        <end position="32"/>
    </location>
</feature>
<dbReference type="AlphaFoldDB" id="A0A7T7UYF8"/>
<reference evidence="2 3" key="1">
    <citation type="submission" date="2020-12" db="EMBL/GenBank/DDBJ databases">
        <title>FDA dAtabase for Regulatory Grade micrObial Sequences (FDA-ARGOS): Supporting development and validation of Infectious Disease Dx tests.</title>
        <authorList>
            <person name="Kerrigan L."/>
            <person name="Long C."/>
            <person name="Tallon L."/>
            <person name="Sadzewicz L."/>
            <person name="Zhao X."/>
            <person name="Boylan J."/>
            <person name="Ott S."/>
            <person name="Bowen H."/>
            <person name="Vavikolanu K."/>
            <person name="Mehta A."/>
            <person name="Aluvathingal J."/>
            <person name="Nadendla S."/>
            <person name="Yan Y."/>
            <person name="Sichtig H."/>
        </authorList>
    </citation>
    <scope>NUCLEOTIDE SEQUENCE [LARGE SCALE GENOMIC DNA]</scope>
    <source>
        <strain evidence="2 3">FDAARGOS_1031</strain>
    </source>
</reference>
<feature type="transmembrane region" description="Helical" evidence="1">
    <location>
        <begin position="70"/>
        <end position="87"/>
    </location>
</feature>
<feature type="transmembrane region" description="Helical" evidence="1">
    <location>
        <begin position="38"/>
        <end position="58"/>
    </location>
</feature>
<name>A0A7T7UYF8_9FLAO</name>
<protein>
    <submittedName>
        <fullName evidence="2">Uncharacterized protein</fullName>
    </submittedName>
</protein>
<organism evidence="2 3">
    <name type="scientific">Elizabethkingia bruuniana</name>
    <dbReference type="NCBI Taxonomy" id="1756149"/>
    <lineage>
        <taxon>Bacteria</taxon>
        <taxon>Pseudomonadati</taxon>
        <taxon>Bacteroidota</taxon>
        <taxon>Flavobacteriia</taxon>
        <taxon>Flavobacteriales</taxon>
        <taxon>Weeksellaceae</taxon>
        <taxon>Elizabethkingia</taxon>
    </lineage>
</organism>
<keyword evidence="1" id="KW-0812">Transmembrane</keyword>
<evidence type="ECO:0000256" key="1">
    <source>
        <dbReference type="SAM" id="Phobius"/>
    </source>
</evidence>
<sequence length="189" mass="22154">MVILQKKDLYKLIPRILLFLFILAQLYFVIAIVKEKNINTWFVVVFILMAVILFFAYRKPQRLHIEHEKELHYELFLFFLAGSFTTYFLQHNIGFNTVFSAGLVGFTGSMLPKIKKFRSSKNWPIAIYCGAFVGMSKLEFGYYYLFTATFFTAVFYAFTQHLFHGIGGKLGTLAFMGVMYSYIIFKFFM</sequence>
<evidence type="ECO:0000313" key="2">
    <source>
        <dbReference type="EMBL" id="QQN58534.1"/>
    </source>
</evidence>
<keyword evidence="3" id="KW-1185">Reference proteome</keyword>
<feature type="transmembrane region" description="Helical" evidence="1">
    <location>
        <begin position="93"/>
        <end position="111"/>
    </location>
</feature>
<proteinExistence type="predicted"/>
<dbReference type="Proteomes" id="UP000595426">
    <property type="component" value="Chromosome"/>
</dbReference>
<evidence type="ECO:0000313" key="3">
    <source>
        <dbReference type="Proteomes" id="UP000595426"/>
    </source>
</evidence>
<accession>A0A7T7UYF8</accession>
<dbReference type="OrthoDB" id="6333271at2"/>
<feature type="transmembrane region" description="Helical" evidence="1">
    <location>
        <begin position="170"/>
        <end position="188"/>
    </location>
</feature>
<dbReference type="KEGG" id="egm:AYC65_08530"/>
<dbReference type="EMBL" id="CP067018">
    <property type="protein sequence ID" value="QQN58534.1"/>
    <property type="molecule type" value="Genomic_DNA"/>
</dbReference>